<dbReference type="InterPro" id="IPR048024">
    <property type="entry name" value="Fxna-like_M28_dom"/>
</dbReference>
<feature type="transmembrane region" description="Helical" evidence="15">
    <location>
        <begin position="563"/>
        <end position="584"/>
    </location>
</feature>
<dbReference type="FunFam" id="3.40.630.10:FF:000008">
    <property type="entry name" value="Endoplasmic reticulum metallopeptidase 1"/>
    <property type="match status" value="1"/>
</dbReference>
<dbReference type="InterPro" id="IPR045175">
    <property type="entry name" value="M28_fam"/>
</dbReference>
<keyword evidence="11" id="KW-0482">Metalloprotease</keyword>
<feature type="domain" description="Endoplasmic reticulum metallopeptidase 1-like C-terminal" evidence="17">
    <location>
        <begin position="665"/>
        <end position="891"/>
    </location>
</feature>
<dbReference type="InterPro" id="IPR053974">
    <property type="entry name" value="ERMP1_1-A_TM"/>
</dbReference>
<keyword evidence="20" id="KW-1185">Reference proteome</keyword>
<feature type="transmembrane region" description="Helical" evidence="15">
    <location>
        <begin position="435"/>
        <end position="461"/>
    </location>
</feature>
<dbReference type="Pfam" id="PF22248">
    <property type="entry name" value="ERMP1_C"/>
    <property type="match status" value="1"/>
</dbReference>
<evidence type="ECO:0000259" key="17">
    <source>
        <dbReference type="Pfam" id="PF22248"/>
    </source>
</evidence>
<feature type="transmembrane region" description="Helical" evidence="15">
    <location>
        <begin position="514"/>
        <end position="529"/>
    </location>
</feature>
<feature type="transmembrane region" description="Helical" evidence="15">
    <location>
        <begin position="43"/>
        <end position="63"/>
    </location>
</feature>
<keyword evidence="8" id="KW-0256">Endoplasmic reticulum</keyword>
<dbReference type="InterPro" id="IPR007484">
    <property type="entry name" value="Peptidase_M28"/>
</dbReference>
<evidence type="ECO:0000256" key="1">
    <source>
        <dbReference type="ARBA" id="ARBA00001947"/>
    </source>
</evidence>
<evidence type="ECO:0000256" key="3">
    <source>
        <dbReference type="ARBA" id="ARBA00010918"/>
    </source>
</evidence>
<evidence type="ECO:0000256" key="11">
    <source>
        <dbReference type="ARBA" id="ARBA00023049"/>
    </source>
</evidence>
<evidence type="ECO:0000256" key="4">
    <source>
        <dbReference type="ARBA" id="ARBA00022670"/>
    </source>
</evidence>
<dbReference type="Pfam" id="PF22249">
    <property type="entry name" value="ERMP1-TM"/>
    <property type="match status" value="1"/>
</dbReference>
<organism evidence="19 20">
    <name type="scientific">Bemisia tabaci</name>
    <name type="common">Sweetpotato whitefly</name>
    <name type="synonym">Aleurodes tabaci</name>
    <dbReference type="NCBI Taxonomy" id="7038"/>
    <lineage>
        <taxon>Eukaryota</taxon>
        <taxon>Metazoa</taxon>
        <taxon>Ecdysozoa</taxon>
        <taxon>Arthropoda</taxon>
        <taxon>Hexapoda</taxon>
        <taxon>Insecta</taxon>
        <taxon>Pterygota</taxon>
        <taxon>Neoptera</taxon>
        <taxon>Paraneoptera</taxon>
        <taxon>Hemiptera</taxon>
        <taxon>Sternorrhyncha</taxon>
        <taxon>Aleyrodoidea</taxon>
        <taxon>Aleyrodidae</taxon>
        <taxon>Aleyrodinae</taxon>
        <taxon>Bemisia</taxon>
    </lineage>
</organism>
<keyword evidence="6" id="KW-0479">Metal-binding</keyword>
<keyword evidence="9" id="KW-0862">Zinc</keyword>
<evidence type="ECO:0000259" key="18">
    <source>
        <dbReference type="Pfam" id="PF22249"/>
    </source>
</evidence>
<protein>
    <recommendedName>
        <fullName evidence="14">FXNA-like protease</fullName>
    </recommendedName>
</protein>
<comment type="similarity">
    <text evidence="3">Belongs to the peptidase M28 family.</text>
</comment>
<dbReference type="CDD" id="cd03875">
    <property type="entry name" value="M28_Fxna_like"/>
    <property type="match status" value="1"/>
</dbReference>
<keyword evidence="5 15" id="KW-0812">Transmembrane</keyword>
<dbReference type="PANTHER" id="PTHR12147">
    <property type="entry name" value="METALLOPEPTIDASE M28 FAMILY MEMBER"/>
    <property type="match status" value="1"/>
</dbReference>
<evidence type="ECO:0000313" key="19">
    <source>
        <dbReference type="EMBL" id="CAH0380645.1"/>
    </source>
</evidence>
<feature type="transmembrane region" description="Helical" evidence="15">
    <location>
        <begin position="604"/>
        <end position="627"/>
    </location>
</feature>
<name>A0A9P0EVD7_BEMTA</name>
<dbReference type="KEGG" id="btab:109039386"/>
<dbReference type="InterPro" id="IPR053973">
    <property type="entry name" value="ERMP1-like_C"/>
</dbReference>
<dbReference type="Gene3D" id="3.40.630.10">
    <property type="entry name" value="Zn peptidases"/>
    <property type="match status" value="1"/>
</dbReference>
<dbReference type="Proteomes" id="UP001152759">
    <property type="component" value="Chromosome 1"/>
</dbReference>
<evidence type="ECO:0000256" key="5">
    <source>
        <dbReference type="ARBA" id="ARBA00022692"/>
    </source>
</evidence>
<keyword evidence="10 15" id="KW-1133">Transmembrane helix</keyword>
<evidence type="ECO:0000256" key="8">
    <source>
        <dbReference type="ARBA" id="ARBA00022824"/>
    </source>
</evidence>
<sequence length="893" mass="100777">MINRYKSDYASKLRLRIRPSKTNEILPKHYNSNKHSAKFSPPISSSHFTGAMFAMIFVFFIIVEMEKWLPTPLMLEDEVNNPGRFIAERAKNHLYNLTSMGPRPVGSVENEILAVDFLKKEINSIISKSIPLHRISIDLQKTSGAFPLEFLDGLTNVYKNVQNVIVKIGPVEESEHSMLINCHIDTVPDSPGGSDDGASCAVMLEMLQIISQSKTPLKHNIIFLFNGAEENLMQASHGFITQHAWAKSIRIFVNLEACGAGGREILFQAGPEHPWLMQAYAETVPYPLTSSVAQEIFQSGIIPADTDYRVFRDFGQISGLDFAWSSNGYVYHTKLDNIDYIPLGTLQRTGDNILPLVKRLVNSDELSNIEKYKHGNLVFFDVLGAFIIYLPEVVAGLIHYVFLSISFYTIYWNIQDSKKKGYNVTSSQYVRLMCLSSLIIILTGVVALFFTTSIALGLSALNRAMSWFSRPAWLFFLYLIPVFVTLLSSTMIFSKKIRKEVSNPWIVHRIYHDAVQLIWTIILALAIIFKIRSGILLSLWVLFLVISWVVREKVFTQWRDWRWLWAYTGILLFPFIQTGYMLLSAVQLVVPIMGRAGSGNFAEVVFSAIFSAGFFLFFTFYAPLILLVKSGKKVISFLSIVFFVSVLLLLFTPLGFPYSSDPQAPSPQRYIIVHTDRILHDENGAVRSHKSGFWIVDLDVNSPRMVRGLVPEIANAELISDDCKNELYCGLPYIIPVATFIWKTHWIPGRSPNVPVAVDLKLLKRDSPKGEIQRLSFVANGPDHMNLVLSPYPGVTLLSWSLVQGTPLAGPKWNGRDTYYVYYSCGSDPEPWNFSIDLLVSPDHKGPVVEMGIAGHRVHGAQQTTPELRNLLSQFPPWAVTSGWCATYKSYTF</sequence>
<dbReference type="GO" id="GO:0006508">
    <property type="term" value="P:proteolysis"/>
    <property type="evidence" value="ECO:0007669"/>
    <property type="project" value="UniProtKB-KW"/>
</dbReference>
<feature type="domain" description="Endoplasmic reticulum metallopeptidase 1/1-A TM" evidence="18">
    <location>
        <begin position="432"/>
        <end position="648"/>
    </location>
</feature>
<evidence type="ECO:0000256" key="2">
    <source>
        <dbReference type="ARBA" id="ARBA00004477"/>
    </source>
</evidence>
<evidence type="ECO:0000256" key="14">
    <source>
        <dbReference type="ARBA" id="ARBA00078796"/>
    </source>
</evidence>
<dbReference type="GO" id="GO:0008235">
    <property type="term" value="F:metalloexopeptidase activity"/>
    <property type="evidence" value="ECO:0007669"/>
    <property type="project" value="InterPro"/>
</dbReference>
<proteinExistence type="inferred from homology"/>
<comment type="subcellular location">
    <subcellularLocation>
        <location evidence="2">Endoplasmic reticulum membrane</location>
        <topology evidence="2">Multi-pass membrane protein</topology>
    </subcellularLocation>
</comment>
<reference evidence="19" key="1">
    <citation type="submission" date="2021-12" db="EMBL/GenBank/DDBJ databases">
        <authorList>
            <person name="King R."/>
        </authorList>
    </citation>
    <scope>NUCLEOTIDE SEQUENCE</scope>
</reference>
<dbReference type="AlphaFoldDB" id="A0A9P0EVD7"/>
<dbReference type="GO" id="GO:0046872">
    <property type="term" value="F:metal ion binding"/>
    <property type="evidence" value="ECO:0007669"/>
    <property type="project" value="UniProtKB-KW"/>
</dbReference>
<evidence type="ECO:0000256" key="13">
    <source>
        <dbReference type="ARBA" id="ARBA00023180"/>
    </source>
</evidence>
<dbReference type="EMBL" id="OU963862">
    <property type="protein sequence ID" value="CAH0380645.1"/>
    <property type="molecule type" value="Genomic_DNA"/>
</dbReference>
<dbReference type="Pfam" id="PF04389">
    <property type="entry name" value="Peptidase_M28"/>
    <property type="match status" value="1"/>
</dbReference>
<dbReference type="PANTHER" id="PTHR12147:SF22">
    <property type="entry name" value="ENDOPLASMIC RETICULUM METALLOPEPTIDASE 1"/>
    <property type="match status" value="1"/>
</dbReference>
<evidence type="ECO:0000256" key="12">
    <source>
        <dbReference type="ARBA" id="ARBA00023136"/>
    </source>
</evidence>
<keyword evidence="12 15" id="KW-0472">Membrane</keyword>
<evidence type="ECO:0000256" key="7">
    <source>
        <dbReference type="ARBA" id="ARBA00022801"/>
    </source>
</evidence>
<dbReference type="GO" id="GO:0005789">
    <property type="term" value="C:endoplasmic reticulum membrane"/>
    <property type="evidence" value="ECO:0007669"/>
    <property type="project" value="UniProtKB-SubCell"/>
</dbReference>
<keyword evidence="4" id="KW-0645">Protease</keyword>
<evidence type="ECO:0000256" key="10">
    <source>
        <dbReference type="ARBA" id="ARBA00022989"/>
    </source>
</evidence>
<evidence type="ECO:0000256" key="15">
    <source>
        <dbReference type="SAM" id="Phobius"/>
    </source>
</evidence>
<evidence type="ECO:0000256" key="6">
    <source>
        <dbReference type="ARBA" id="ARBA00022723"/>
    </source>
</evidence>
<keyword evidence="13" id="KW-0325">Glycoprotein</keyword>
<comment type="cofactor">
    <cofactor evidence="1">
        <name>Zn(2+)</name>
        <dbReference type="ChEBI" id="CHEBI:29105"/>
    </cofactor>
</comment>
<feature type="transmembrane region" description="Helical" evidence="15">
    <location>
        <begin position="634"/>
        <end position="656"/>
    </location>
</feature>
<feature type="transmembrane region" description="Helical" evidence="15">
    <location>
        <begin position="535"/>
        <end position="551"/>
    </location>
</feature>
<gene>
    <name evidence="19" type="ORF">BEMITA_LOCUS376</name>
</gene>
<accession>A0A9P0EVD7</accession>
<evidence type="ECO:0000259" key="16">
    <source>
        <dbReference type="Pfam" id="PF04389"/>
    </source>
</evidence>
<feature type="domain" description="Peptidase M28" evidence="16">
    <location>
        <begin position="163"/>
        <end position="356"/>
    </location>
</feature>
<feature type="transmembrane region" description="Helical" evidence="15">
    <location>
        <begin position="473"/>
        <end position="493"/>
    </location>
</feature>
<keyword evidence="7" id="KW-0378">Hydrolase</keyword>
<evidence type="ECO:0000313" key="20">
    <source>
        <dbReference type="Proteomes" id="UP001152759"/>
    </source>
</evidence>
<feature type="transmembrane region" description="Helical" evidence="15">
    <location>
        <begin position="397"/>
        <end position="414"/>
    </location>
</feature>
<dbReference type="SUPFAM" id="SSF53187">
    <property type="entry name" value="Zn-dependent exopeptidases"/>
    <property type="match status" value="1"/>
</dbReference>
<evidence type="ECO:0000256" key="9">
    <source>
        <dbReference type="ARBA" id="ARBA00022833"/>
    </source>
</evidence>